<proteinExistence type="predicted"/>
<reference evidence="3" key="1">
    <citation type="submission" date="2014-03" db="EMBL/GenBank/DDBJ databases">
        <title>The Genome Sequence of Puccinia striiformis f. sp. tritici PST-78.</title>
        <authorList>
            <consortium name="The Broad Institute Genome Sequencing Platform"/>
            <person name="Cuomo C."/>
            <person name="Hulbert S."/>
            <person name="Chen X."/>
            <person name="Walker B."/>
            <person name="Young S.K."/>
            <person name="Zeng Q."/>
            <person name="Gargeya S."/>
            <person name="Fitzgerald M."/>
            <person name="Haas B."/>
            <person name="Abouelleil A."/>
            <person name="Alvarado L."/>
            <person name="Arachchi H.M."/>
            <person name="Berlin A.M."/>
            <person name="Chapman S.B."/>
            <person name="Goldberg J."/>
            <person name="Griggs A."/>
            <person name="Gujja S."/>
            <person name="Hansen M."/>
            <person name="Howarth C."/>
            <person name="Imamovic A."/>
            <person name="Larimer J."/>
            <person name="McCowan C."/>
            <person name="Montmayeur A."/>
            <person name="Murphy C."/>
            <person name="Neiman D."/>
            <person name="Pearson M."/>
            <person name="Priest M."/>
            <person name="Roberts A."/>
            <person name="Saif S."/>
            <person name="Shea T."/>
            <person name="Sisk P."/>
            <person name="Sykes S."/>
            <person name="Wortman J."/>
            <person name="Nusbaum C."/>
            <person name="Birren B."/>
        </authorList>
    </citation>
    <scope>NUCLEOTIDE SEQUENCE [LARGE SCALE GENOMIC DNA]</scope>
    <source>
        <strain evidence="3">race PST-78</strain>
    </source>
</reference>
<evidence type="ECO:0000256" key="1">
    <source>
        <dbReference type="SAM" id="MobiDB-lite"/>
    </source>
</evidence>
<evidence type="ECO:0000313" key="2">
    <source>
        <dbReference type="EMBL" id="KNF01447.1"/>
    </source>
</evidence>
<dbReference type="EMBL" id="AJIL01000029">
    <property type="protein sequence ID" value="KNF01447.1"/>
    <property type="molecule type" value="Genomic_DNA"/>
</dbReference>
<protein>
    <submittedName>
        <fullName evidence="2">Uncharacterized protein</fullName>
    </submittedName>
</protein>
<gene>
    <name evidence="2" type="ORF">PSTG_05231</name>
</gene>
<feature type="region of interest" description="Disordered" evidence="1">
    <location>
        <begin position="100"/>
        <end position="123"/>
    </location>
</feature>
<dbReference type="Proteomes" id="UP000054564">
    <property type="component" value="Unassembled WGS sequence"/>
</dbReference>
<dbReference type="AlphaFoldDB" id="A0A0L0VQF2"/>
<organism evidence="2 3">
    <name type="scientific">Puccinia striiformis f. sp. tritici PST-78</name>
    <dbReference type="NCBI Taxonomy" id="1165861"/>
    <lineage>
        <taxon>Eukaryota</taxon>
        <taxon>Fungi</taxon>
        <taxon>Dikarya</taxon>
        <taxon>Basidiomycota</taxon>
        <taxon>Pucciniomycotina</taxon>
        <taxon>Pucciniomycetes</taxon>
        <taxon>Pucciniales</taxon>
        <taxon>Pucciniaceae</taxon>
        <taxon>Puccinia</taxon>
    </lineage>
</organism>
<sequence length="123" mass="13011">MGSSTTLHSPLTLPGPLPIRQVLGPPCSSSSRTWPSDKRSDPAIRADDPACQLLGHAGPPSRRTAMSKKLLGPTGPKTHWTGACEQLFPAGEVCLARHSGLRARAQSHRIPGDPRGIEPGQQP</sequence>
<evidence type="ECO:0000313" key="3">
    <source>
        <dbReference type="Proteomes" id="UP000054564"/>
    </source>
</evidence>
<keyword evidence="3" id="KW-1185">Reference proteome</keyword>
<name>A0A0L0VQF2_9BASI</name>
<feature type="compositionally biased region" description="Basic and acidic residues" evidence="1">
    <location>
        <begin position="35"/>
        <end position="48"/>
    </location>
</feature>
<comment type="caution">
    <text evidence="2">The sequence shown here is derived from an EMBL/GenBank/DDBJ whole genome shotgun (WGS) entry which is preliminary data.</text>
</comment>
<accession>A0A0L0VQF2</accession>
<feature type="region of interest" description="Disordered" evidence="1">
    <location>
        <begin position="1"/>
        <end position="74"/>
    </location>
</feature>